<organism evidence="1 2">
    <name type="scientific">Calorimonas adulescens</name>
    <dbReference type="NCBI Taxonomy" id="2606906"/>
    <lineage>
        <taxon>Bacteria</taxon>
        <taxon>Bacillati</taxon>
        <taxon>Bacillota</taxon>
        <taxon>Clostridia</taxon>
        <taxon>Thermoanaerobacterales</taxon>
        <taxon>Thermoanaerobacteraceae</taxon>
        <taxon>Calorimonas</taxon>
    </lineage>
</organism>
<dbReference type="GO" id="GO:0008818">
    <property type="term" value="F:cobalamin 5'-phosphate synthase activity"/>
    <property type="evidence" value="ECO:0007669"/>
    <property type="project" value="InterPro"/>
</dbReference>
<dbReference type="GO" id="GO:0051073">
    <property type="term" value="F:adenosylcobinamide-GDP ribazoletransferase activity"/>
    <property type="evidence" value="ECO:0007669"/>
    <property type="project" value="InterPro"/>
</dbReference>
<evidence type="ECO:0000313" key="2">
    <source>
        <dbReference type="Proteomes" id="UP000322976"/>
    </source>
</evidence>
<dbReference type="UniPathway" id="UPA00148">
    <property type="reaction ID" value="UER00238"/>
</dbReference>
<keyword evidence="2" id="KW-1185">Reference proteome</keyword>
<evidence type="ECO:0000313" key="1">
    <source>
        <dbReference type="EMBL" id="TZE81799.1"/>
    </source>
</evidence>
<gene>
    <name evidence="1" type="ORF">FWJ32_07400</name>
</gene>
<dbReference type="GO" id="GO:0009236">
    <property type="term" value="P:cobalamin biosynthetic process"/>
    <property type="evidence" value="ECO:0007669"/>
    <property type="project" value="UniProtKB-UniPathway"/>
</dbReference>
<reference evidence="1 2" key="1">
    <citation type="submission" date="2019-08" db="EMBL/GenBank/DDBJ databases">
        <title>Calorimonas adulescens gen. nov., sp. nov., an anaerobic thermophilic bacterium from Sakhalin hot spring.</title>
        <authorList>
            <person name="Khomyakova M.A."/>
            <person name="Merkel A.Y."/>
            <person name="Novikov A."/>
            <person name="Bonch-Osmolovskaya E.A."/>
            <person name="Slobodkin A.I."/>
        </authorList>
    </citation>
    <scope>NUCLEOTIDE SEQUENCE [LARGE SCALE GENOMIC DNA]</scope>
    <source>
        <strain evidence="1 2">A05MB</strain>
    </source>
</reference>
<dbReference type="EMBL" id="VTPS01000010">
    <property type="protein sequence ID" value="TZE81799.1"/>
    <property type="molecule type" value="Genomic_DNA"/>
</dbReference>
<name>A0A5D8QCG3_9THEO</name>
<accession>A0A5D8QCG3</accession>
<sequence>MMIGKSVFVTYIVSKCILLRIGSMTGDTLGAVNEWAELTVLICSASLSL</sequence>
<protein>
    <submittedName>
        <fullName evidence="1">Uncharacterized protein</fullName>
    </submittedName>
</protein>
<dbReference type="InterPro" id="IPR003805">
    <property type="entry name" value="CobS"/>
</dbReference>
<dbReference type="Proteomes" id="UP000322976">
    <property type="component" value="Unassembled WGS sequence"/>
</dbReference>
<comment type="caution">
    <text evidence="1">The sequence shown here is derived from an EMBL/GenBank/DDBJ whole genome shotgun (WGS) entry which is preliminary data.</text>
</comment>
<dbReference type="Pfam" id="PF02654">
    <property type="entry name" value="CobS"/>
    <property type="match status" value="1"/>
</dbReference>
<dbReference type="AlphaFoldDB" id="A0A5D8QCG3"/>
<proteinExistence type="predicted"/>